<evidence type="ECO:0000256" key="1">
    <source>
        <dbReference type="ARBA" id="ARBA00007381"/>
    </source>
</evidence>
<accession>A0A0F3GM49</accession>
<gene>
    <name evidence="2" type="ORF">MBAV_004835</name>
</gene>
<dbReference type="SUPFAM" id="SSF53067">
    <property type="entry name" value="Actin-like ATPase domain"/>
    <property type="match status" value="1"/>
</dbReference>
<proteinExistence type="inferred from homology"/>
<dbReference type="PATRIC" id="fig|29290.4.peg.6396"/>
<feature type="non-terminal residue" evidence="2">
    <location>
        <position position="183"/>
    </location>
</feature>
<evidence type="ECO:0000313" key="2">
    <source>
        <dbReference type="EMBL" id="KJU82966.1"/>
    </source>
</evidence>
<dbReference type="PROSITE" id="PS00297">
    <property type="entry name" value="HSP70_1"/>
    <property type="match status" value="1"/>
</dbReference>
<reference evidence="2 3" key="1">
    <citation type="submission" date="2015-02" db="EMBL/GenBank/DDBJ databases">
        <title>Single-cell genomics of uncultivated deep-branching MTB reveals a conserved set of magnetosome genes.</title>
        <authorList>
            <person name="Kolinko S."/>
            <person name="Richter M."/>
            <person name="Glockner F.O."/>
            <person name="Brachmann A."/>
            <person name="Schuler D."/>
        </authorList>
    </citation>
    <scope>NUCLEOTIDE SEQUENCE [LARGE SCALE GENOMIC DNA]</scope>
    <source>
        <strain evidence="2">TM-1</strain>
    </source>
</reference>
<dbReference type="Proteomes" id="UP000033423">
    <property type="component" value="Unassembled WGS sequence"/>
</dbReference>
<evidence type="ECO:0000313" key="3">
    <source>
        <dbReference type="Proteomes" id="UP000033423"/>
    </source>
</evidence>
<dbReference type="Gene3D" id="3.30.420.40">
    <property type="match status" value="1"/>
</dbReference>
<sequence>MAKTKVLNIGIDLGTSRSVIACDNGVRTFVPSYVGFPKDAVSRKMFGRDVIFGDEAIKHRMALNLFRPFDKGMIKYADTNAESKEYKNALYVAKALLQHLVDLAKEGDQERGVDYIVRGVIGAPALASRKNRKALLDVARGILDGVMISSEPFTVAYGLNLLSNALIIDIGAGTVDLCRMHGT</sequence>
<comment type="similarity">
    <text evidence="1">Belongs to the heat shock protein 70 family.</text>
</comment>
<keyword evidence="3" id="KW-1185">Reference proteome</keyword>
<dbReference type="InterPro" id="IPR018181">
    <property type="entry name" value="Heat_shock_70_CS"/>
</dbReference>
<dbReference type="InterPro" id="IPR043129">
    <property type="entry name" value="ATPase_NBD"/>
</dbReference>
<dbReference type="AlphaFoldDB" id="A0A0F3GM49"/>
<organism evidence="2 3">
    <name type="scientific">Candidatus Magnetobacterium bavaricum</name>
    <dbReference type="NCBI Taxonomy" id="29290"/>
    <lineage>
        <taxon>Bacteria</taxon>
        <taxon>Pseudomonadati</taxon>
        <taxon>Nitrospirota</taxon>
        <taxon>Thermodesulfovibrionia</taxon>
        <taxon>Thermodesulfovibrionales</taxon>
        <taxon>Candidatus Magnetobacteriaceae</taxon>
        <taxon>Candidatus Magnetobacterium</taxon>
    </lineage>
</organism>
<dbReference type="EMBL" id="LACI01002105">
    <property type="protein sequence ID" value="KJU82966.1"/>
    <property type="molecule type" value="Genomic_DNA"/>
</dbReference>
<name>A0A0F3GM49_9BACT</name>
<comment type="caution">
    <text evidence="2">The sequence shown here is derived from an EMBL/GenBank/DDBJ whole genome shotgun (WGS) entry which is preliminary data.</text>
</comment>
<protein>
    <submittedName>
        <fullName evidence="2">Magnetosome protein MamK</fullName>
    </submittedName>
</protein>